<protein>
    <recommendedName>
        <fullName evidence="2">YqcI/YcgG family protein</fullName>
    </recommendedName>
</protein>
<gene>
    <name evidence="1" type="ORF">BN4615_P6834</name>
</gene>
<name>A0A1M4EF70_9ACTN</name>
<dbReference type="RefSeq" id="WP_225266089.1">
    <property type="nucleotide sequence ID" value="NZ_CP084058.1"/>
</dbReference>
<organism evidence="1">
    <name type="scientific">Nonomuraea gerenzanensis</name>
    <dbReference type="NCBI Taxonomy" id="93944"/>
    <lineage>
        <taxon>Bacteria</taxon>
        <taxon>Bacillati</taxon>
        <taxon>Actinomycetota</taxon>
        <taxon>Actinomycetes</taxon>
        <taxon>Streptosporangiales</taxon>
        <taxon>Streptosporangiaceae</taxon>
        <taxon>Nonomuraea</taxon>
    </lineage>
</organism>
<evidence type="ECO:0008006" key="2">
    <source>
        <dbReference type="Google" id="ProtNLM"/>
    </source>
</evidence>
<dbReference type="Pfam" id="PF08892">
    <property type="entry name" value="YqcI_YcgG"/>
    <property type="match status" value="1"/>
</dbReference>
<sequence length="250" mass="29229">MGRTLAEHRSRLLTREDLTSGACQDWVTEAYEEYRAVISDPDFPCYFGTTAEAQGHIRYTWVAGEQDLGVLAATLADFIALSRAHPRRRHLLIAFFPDTGAGDFAAHERRFWETLRRLRTQDPEPWPADIPSDPDHPEWEFCFAGDPMFVFPCIPAYRRRRSRRMGDHFLMCFQPRRVFFGTNRDDPGGERIRQRIYDRVRRWDDVPPHPQLVQLAYGDTEMREWKQYVLPDVNVPLADRCPLHPDRGPS</sequence>
<dbReference type="EMBL" id="LT559118">
    <property type="protein sequence ID" value="SBO97318.1"/>
    <property type="molecule type" value="Genomic_DNA"/>
</dbReference>
<evidence type="ECO:0000313" key="1">
    <source>
        <dbReference type="EMBL" id="SBO97318.1"/>
    </source>
</evidence>
<reference evidence="1" key="1">
    <citation type="submission" date="2016-04" db="EMBL/GenBank/DDBJ databases">
        <authorList>
            <person name="Evans L.H."/>
            <person name="Alamgir A."/>
            <person name="Owens N."/>
            <person name="Weber N.D."/>
            <person name="Virtaneva K."/>
            <person name="Barbian K."/>
            <person name="Babar A."/>
            <person name="Rosenke K."/>
        </authorList>
    </citation>
    <scope>NUCLEOTIDE SEQUENCE</scope>
    <source>
        <strain evidence="1">Nono1</strain>
    </source>
</reference>
<dbReference type="PANTHER" id="PTHR40045">
    <property type="entry name" value="YCGG FAMILY PROTEIN"/>
    <property type="match status" value="1"/>
</dbReference>
<accession>A0A1M4EF70</accession>
<proteinExistence type="predicted"/>
<dbReference type="AlphaFoldDB" id="A0A1M4EF70"/>
<dbReference type="PANTHER" id="PTHR40045:SF1">
    <property type="entry name" value="YQCI_YCGG FAMILY PROTEIN"/>
    <property type="match status" value="1"/>
</dbReference>
<dbReference type="InterPro" id="IPR014988">
    <property type="entry name" value="Uncharacterised_YqcI/YcgG"/>
</dbReference>